<dbReference type="FunFam" id="3.90.550.10:FF:000196">
    <property type="entry name" value="Glycosyl transferase"/>
    <property type="match status" value="1"/>
</dbReference>
<evidence type="ECO:0000256" key="7">
    <source>
        <dbReference type="SAM" id="MobiDB-lite"/>
    </source>
</evidence>
<dbReference type="InterPro" id="IPR051612">
    <property type="entry name" value="Teichoic_Acid_Biosynth"/>
</dbReference>
<evidence type="ECO:0000259" key="8">
    <source>
        <dbReference type="Pfam" id="PF00535"/>
    </source>
</evidence>
<dbReference type="GO" id="GO:0047355">
    <property type="term" value="F:CDP-glycerol glycerophosphotransferase activity"/>
    <property type="evidence" value="ECO:0007669"/>
    <property type="project" value="InterPro"/>
</dbReference>
<dbReference type="PANTHER" id="PTHR37316">
    <property type="entry name" value="TEICHOIC ACID GLYCEROL-PHOSPHATE PRIMASE"/>
    <property type="match status" value="1"/>
</dbReference>
<dbReference type="Pfam" id="PF04464">
    <property type="entry name" value="Glyphos_transf"/>
    <property type="match status" value="1"/>
</dbReference>
<evidence type="ECO:0000313" key="9">
    <source>
        <dbReference type="EMBL" id="BAC72807.1"/>
    </source>
</evidence>
<dbReference type="InterPro" id="IPR001173">
    <property type="entry name" value="Glyco_trans_2-like"/>
</dbReference>
<dbReference type="SUPFAM" id="SSF53756">
    <property type="entry name" value="UDP-Glycosyltransferase/glycogen phosphorylase"/>
    <property type="match status" value="1"/>
</dbReference>
<dbReference type="GO" id="GO:0019350">
    <property type="term" value="P:teichoic acid biosynthetic process"/>
    <property type="evidence" value="ECO:0007669"/>
    <property type="project" value="UniProtKB-KW"/>
</dbReference>
<comment type="similarity">
    <text evidence="2">Belongs to the CDP-glycerol glycerophosphotransferase family.</text>
</comment>
<protein>
    <submittedName>
        <fullName evidence="9">Glycosyltransferase</fullName>
    </submittedName>
</protein>
<dbReference type="GO" id="GO:0005886">
    <property type="term" value="C:plasma membrane"/>
    <property type="evidence" value="ECO:0007669"/>
    <property type="project" value="UniProtKB-SubCell"/>
</dbReference>
<dbReference type="eggNOG" id="COG0463">
    <property type="taxonomic scope" value="Bacteria"/>
</dbReference>
<keyword evidence="4" id="KW-0808">Transferase</keyword>
<keyword evidence="5" id="KW-0777">Teichoic acid biosynthesis</keyword>
<comment type="subcellular location">
    <subcellularLocation>
        <location evidence="1">Cell membrane</location>
        <topology evidence="1">Peripheral membrane protein</topology>
    </subcellularLocation>
</comment>
<proteinExistence type="inferred from homology"/>
<accession>Q82D87</accession>
<dbReference type="Gene3D" id="3.90.550.10">
    <property type="entry name" value="Spore Coat Polysaccharide Biosynthesis Protein SpsA, Chain A"/>
    <property type="match status" value="1"/>
</dbReference>
<dbReference type="SUPFAM" id="SSF53448">
    <property type="entry name" value="Nucleotide-diphospho-sugar transferases"/>
    <property type="match status" value="1"/>
</dbReference>
<evidence type="ECO:0000313" key="10">
    <source>
        <dbReference type="Proteomes" id="UP000000428"/>
    </source>
</evidence>
<dbReference type="Gene3D" id="3.40.50.12580">
    <property type="match status" value="1"/>
</dbReference>
<dbReference type="EMBL" id="BA000030">
    <property type="protein sequence ID" value="BAC72807.1"/>
    <property type="molecule type" value="Genomic_DNA"/>
</dbReference>
<feature type="region of interest" description="Disordered" evidence="7">
    <location>
        <begin position="722"/>
        <end position="746"/>
    </location>
</feature>
<dbReference type="Gene3D" id="3.40.50.11820">
    <property type="match status" value="1"/>
</dbReference>
<dbReference type="InterPro" id="IPR043148">
    <property type="entry name" value="TagF_C"/>
</dbReference>
<evidence type="ECO:0000256" key="5">
    <source>
        <dbReference type="ARBA" id="ARBA00022944"/>
    </source>
</evidence>
<feature type="domain" description="Glycosyltransferase 2-like" evidence="8">
    <location>
        <begin position="14"/>
        <end position="181"/>
    </location>
</feature>
<evidence type="ECO:0000256" key="6">
    <source>
        <dbReference type="ARBA" id="ARBA00023136"/>
    </source>
</evidence>
<keyword evidence="6" id="KW-0472">Membrane</keyword>
<dbReference type="Proteomes" id="UP000000428">
    <property type="component" value="Chromosome"/>
</dbReference>
<evidence type="ECO:0000256" key="4">
    <source>
        <dbReference type="ARBA" id="ARBA00022679"/>
    </source>
</evidence>
<reference evidence="9 10" key="1">
    <citation type="journal article" date="2001" name="Proc. Natl. Acad. Sci. U.S.A.">
        <title>Genome sequence of an industrial microorganism Streptomyces avermitilis: deducing the ability of producing secondary metabolites.</title>
        <authorList>
            <person name="Omura S."/>
            <person name="Ikeda H."/>
            <person name="Ishikawa J."/>
            <person name="Hanamoto A."/>
            <person name="Takahashi C."/>
            <person name="Shinose M."/>
            <person name="Takahashi Y."/>
            <person name="Horikawa H."/>
            <person name="Nakazawa H."/>
            <person name="Osonoe T."/>
            <person name="Kikuchi H."/>
            <person name="Shiba T."/>
            <person name="Sakaki Y."/>
            <person name="Hattori M."/>
        </authorList>
    </citation>
    <scope>NUCLEOTIDE SEQUENCE [LARGE SCALE GENOMIC DNA]</scope>
    <source>
        <strain evidence="10">ATCC 31267 / DSM 46492 / JCM 5070 / NBRC 14893 / NCIMB 12804 / NRRL 8165 / MA-4680</strain>
    </source>
</reference>
<dbReference type="Pfam" id="PF00535">
    <property type="entry name" value="Glycos_transf_2"/>
    <property type="match status" value="1"/>
</dbReference>
<organism evidence="9 10">
    <name type="scientific">Streptomyces avermitilis (strain ATCC 31267 / DSM 46492 / JCM 5070 / NBRC 14893 / NCIMB 12804 / NRRL 8165 / MA-4680)</name>
    <dbReference type="NCBI Taxonomy" id="227882"/>
    <lineage>
        <taxon>Bacteria</taxon>
        <taxon>Bacillati</taxon>
        <taxon>Actinomycetota</taxon>
        <taxon>Actinomycetes</taxon>
        <taxon>Kitasatosporales</taxon>
        <taxon>Streptomycetaceae</taxon>
        <taxon>Streptomyces</taxon>
    </lineage>
</organism>
<evidence type="ECO:0000256" key="3">
    <source>
        <dbReference type="ARBA" id="ARBA00022475"/>
    </source>
</evidence>
<dbReference type="HOGENOM" id="CLU_003394_0_0_11"/>
<reference evidence="9 10" key="3">
    <citation type="journal article" date="2014" name="J. Ind. Microbiol. Biotechnol.">
        <title>Genome mining of the Streptomyces avermitilis genome and development of genome-minimized hosts for heterologous expression of biosynthetic gene clusters.</title>
        <authorList>
            <person name="Ikeda H."/>
            <person name="Shin-ya K."/>
            <person name="Omura S."/>
        </authorList>
    </citation>
    <scope>NUCLEOTIDE SEQUENCE [LARGE SCALE GENOMIC DNA]</scope>
    <source>
        <strain evidence="10">ATCC 31267 / DSM 46492 / JCM 5070 / NBRC 14893 / NCIMB 12804 / NRRL 8165 / MA-4680</strain>
    </source>
</reference>
<dbReference type="CDD" id="cd00761">
    <property type="entry name" value="Glyco_tranf_GTA_type"/>
    <property type="match status" value="1"/>
</dbReference>
<dbReference type="PANTHER" id="PTHR37316:SF3">
    <property type="entry name" value="TEICHOIC ACID GLYCEROL-PHOSPHATE TRANSFERASE"/>
    <property type="match status" value="1"/>
</dbReference>
<dbReference type="InterPro" id="IPR007554">
    <property type="entry name" value="Glycerophosphate_synth"/>
</dbReference>
<gene>
    <name evidence="9" type="ORF">SAVERM_5095</name>
</gene>
<keyword evidence="10" id="KW-1185">Reference proteome</keyword>
<dbReference type="AlphaFoldDB" id="Q82D87"/>
<keyword evidence="3" id="KW-1003">Cell membrane</keyword>
<dbReference type="InterPro" id="IPR029044">
    <property type="entry name" value="Nucleotide-diphossugar_trans"/>
</dbReference>
<sequence length="778" mass="86970">MPAPTHGCPLPRFSVIVPAYKVQAYLHECLESVLEQSFPDLELIAVDDCSPDACGAIIDEFAARDTRVRPVHLPQNTGLGRARNAALAEATGDYLIFLDADDSLTPGALQAVADRIKETSEPDVLVYDYARTFWSGETVRNREAGQLTEQGPAPFRLDDRPGLLNVLMVVWNKAYRREFVEREGFTFPPGLYEDTPWTYPALMAAETVATLDRVCVHYRQRRRGNILGTTGRGHFDIFGQYDRVFAYLDGHPELAHWRPVLFRRMVDHVATVFTRRGRLPRGSHAEFLRRARAHYRRHRTPGPPARPRFRLRHVLVRLGSHRTYRLLSLASRTRVRTARSATAVLGRLAGVALQAHYRLQRRLPVRADRAVFASHQGQGHGCNPGALEAAFRTLAPHIRTAWIARPEHHHTVPAATRRVRPGSAAYWTALARSKYLVSNADFDRRLRKRPGQIVIQTHAGTPLKRMGLDLQDRPAAARDTDFAQVLRGADQWDYCLSANRHSTLVWERVFPSGFTTLEYGQPRNDRFQQATSADVTRLRESLGIPHGSVAILYAPTYRDYRRSQRHLLDLERVLRQLGPRYVVLTRAHPSYGAPLTRSDGARLIDVSGHPSVESLCLASDALVTDYSSLMFDYANLDRPIVVYADDWEAYEAARGTYFDLRAFPPGAVARTEEELIDIFATGHWRGSRAAQLRAAFRARFCPYDDGRAAERVVRRIVLGEGAREGERNSEGDGGATGLPPVVPLAGRHPVPSAAAALARPPLATVPHPAGPVPVVDSP</sequence>
<name>Q82D87_STRAW</name>
<reference evidence="9 10" key="2">
    <citation type="journal article" date="2003" name="Nat. Biotechnol.">
        <title>Complete genome sequence and comparative analysis of the industrial microorganism Streptomyces avermitilis.</title>
        <authorList>
            <person name="Ikeda H."/>
            <person name="Ishikawa J."/>
            <person name="Hanamoto A."/>
            <person name="Shinose M."/>
            <person name="Kikuchi H."/>
            <person name="Shiba T."/>
            <person name="Sakaki Y."/>
            <person name="Hattori M."/>
            <person name="Omura S."/>
        </authorList>
    </citation>
    <scope>NUCLEOTIDE SEQUENCE [LARGE SCALE GENOMIC DNA]</scope>
    <source>
        <strain evidence="10">ATCC 31267 / DSM 46492 / JCM 5070 / NBRC 14893 / NCIMB 12804 / NRRL 8165 / MA-4680</strain>
    </source>
</reference>
<dbReference type="InterPro" id="IPR043149">
    <property type="entry name" value="TagF_N"/>
</dbReference>
<dbReference type="eggNOG" id="COG1887">
    <property type="taxonomic scope" value="Bacteria"/>
</dbReference>
<evidence type="ECO:0000256" key="1">
    <source>
        <dbReference type="ARBA" id="ARBA00004202"/>
    </source>
</evidence>
<evidence type="ECO:0000256" key="2">
    <source>
        <dbReference type="ARBA" id="ARBA00010488"/>
    </source>
</evidence>
<dbReference type="KEGG" id="sma:SAVERM_5095"/>